<evidence type="ECO:0000256" key="1">
    <source>
        <dbReference type="SAM" id="SignalP"/>
    </source>
</evidence>
<proteinExistence type="predicted"/>
<name>A0A368YK66_9HYPH</name>
<evidence type="ECO:0000313" key="2">
    <source>
        <dbReference type="EMBL" id="RCW80610.1"/>
    </source>
</evidence>
<dbReference type="AlphaFoldDB" id="A0A368YK66"/>
<keyword evidence="1" id="KW-0732">Signal</keyword>
<dbReference type="InterPro" id="IPR021457">
    <property type="entry name" value="DUF3108"/>
</dbReference>
<accession>A0A368YK66</accession>
<dbReference type="RefSeq" id="WP_245426430.1">
    <property type="nucleotide sequence ID" value="NZ_QPJM01000013.1"/>
</dbReference>
<sequence>MTRMEAHRQYASRIRMLVPLAALTLMGAHPAHGAQSYQTDYRVSLFGLSIAKASFSTSVTDNRAYKVVGSLASSGLGSLFDDTNGKLDVTGQFAETGPVPNSYVVKYRHGNRNKSTSIAFTNGNVTNTTNDPPIKKKKNWVDLKPADLQSVADPISGVMVAASSLDQVCKQTLHLFDGQTRVDLKLSPSGRAQPFATQGFRGDAITCSAKFVPVAGYQSGRKAIEYLKNSSKISLTFASLGKSAIYSPVQAKIGTQIGTVTVYATRFEKTQ</sequence>
<keyword evidence="3" id="KW-1185">Reference proteome</keyword>
<feature type="chain" id="PRO_5016934312" evidence="1">
    <location>
        <begin position="34"/>
        <end position="271"/>
    </location>
</feature>
<dbReference type="Proteomes" id="UP000253324">
    <property type="component" value="Unassembled WGS sequence"/>
</dbReference>
<gene>
    <name evidence="2" type="ORF">C7476_11383</name>
</gene>
<reference evidence="2 3" key="1">
    <citation type="submission" date="2018-07" db="EMBL/GenBank/DDBJ databases">
        <title>Genomic Encyclopedia of Type Strains, Phase III (KMG-III): the genomes of soil and plant-associated and newly described type strains.</title>
        <authorList>
            <person name="Whitman W."/>
        </authorList>
    </citation>
    <scope>NUCLEOTIDE SEQUENCE [LARGE SCALE GENOMIC DNA]</scope>
    <source>
        <strain evidence="2 3">31-25a</strain>
    </source>
</reference>
<organism evidence="2 3">
    <name type="scientific">Phyllobacterium bourgognense</name>
    <dbReference type="NCBI Taxonomy" id="314236"/>
    <lineage>
        <taxon>Bacteria</taxon>
        <taxon>Pseudomonadati</taxon>
        <taxon>Pseudomonadota</taxon>
        <taxon>Alphaproteobacteria</taxon>
        <taxon>Hyphomicrobiales</taxon>
        <taxon>Phyllobacteriaceae</taxon>
        <taxon>Phyllobacterium</taxon>
    </lineage>
</organism>
<dbReference type="Pfam" id="PF11306">
    <property type="entry name" value="DUF3108"/>
    <property type="match status" value="1"/>
</dbReference>
<evidence type="ECO:0000313" key="3">
    <source>
        <dbReference type="Proteomes" id="UP000253324"/>
    </source>
</evidence>
<feature type="signal peptide" evidence="1">
    <location>
        <begin position="1"/>
        <end position="33"/>
    </location>
</feature>
<comment type="caution">
    <text evidence="2">The sequence shown here is derived from an EMBL/GenBank/DDBJ whole genome shotgun (WGS) entry which is preliminary data.</text>
</comment>
<protein>
    <submittedName>
        <fullName evidence="2">Uncharacterized protein DUF3108</fullName>
    </submittedName>
</protein>
<dbReference type="EMBL" id="QPJM01000013">
    <property type="protein sequence ID" value="RCW80610.1"/>
    <property type="molecule type" value="Genomic_DNA"/>
</dbReference>